<evidence type="ECO:0000313" key="1">
    <source>
        <dbReference type="EMBL" id="WSB98703.1"/>
    </source>
</evidence>
<protein>
    <submittedName>
        <fullName evidence="1">Uncharacterized protein</fullName>
    </submittedName>
</protein>
<gene>
    <name evidence="1" type="ORF">OG835_17835</name>
</gene>
<keyword evidence="2" id="KW-1185">Reference proteome</keyword>
<sequence length="118" mass="12755">MTIEIGTNSFKATEEEGSRQTPDSAVAPTEKKDQHDDTVISSARYEWIQAAAELYVFVERRGLRLVRPDGPNGHLLSEALVLDNVLLLPPGRHPREMLCDIGADSGGSHSARSAAAST</sequence>
<dbReference type="EMBL" id="CP109109">
    <property type="protein sequence ID" value="WSB98703.1"/>
    <property type="molecule type" value="Genomic_DNA"/>
</dbReference>
<evidence type="ECO:0000313" key="2">
    <source>
        <dbReference type="Proteomes" id="UP001348369"/>
    </source>
</evidence>
<dbReference type="Proteomes" id="UP001348369">
    <property type="component" value="Chromosome"/>
</dbReference>
<name>A0ACD4ZL41_9ACTN</name>
<organism evidence="1 2">
    <name type="scientific">Streptomyces scopuliridis</name>
    <dbReference type="NCBI Taxonomy" id="452529"/>
    <lineage>
        <taxon>Bacteria</taxon>
        <taxon>Bacillati</taxon>
        <taxon>Actinomycetota</taxon>
        <taxon>Actinomycetes</taxon>
        <taxon>Kitasatosporales</taxon>
        <taxon>Streptomycetaceae</taxon>
        <taxon>Streptomyces</taxon>
    </lineage>
</organism>
<accession>A0ACD4ZL41</accession>
<proteinExistence type="predicted"/>
<reference evidence="1" key="1">
    <citation type="submission" date="2022-10" db="EMBL/GenBank/DDBJ databases">
        <title>The complete genomes of actinobacterial strains from the NBC collection.</title>
        <authorList>
            <person name="Joergensen T.S."/>
            <person name="Alvarez Arevalo M."/>
            <person name="Sterndorff E.B."/>
            <person name="Faurdal D."/>
            <person name="Vuksanovic O."/>
            <person name="Mourched A.-S."/>
            <person name="Charusanti P."/>
            <person name="Shaw S."/>
            <person name="Blin K."/>
            <person name="Weber T."/>
        </authorList>
    </citation>
    <scope>NUCLEOTIDE SEQUENCE</scope>
    <source>
        <strain evidence="1">NBC 01771</strain>
    </source>
</reference>